<proteinExistence type="inferred from homology"/>
<dbReference type="CDD" id="cd06828">
    <property type="entry name" value="PLPDE_III_DapDC"/>
    <property type="match status" value="1"/>
</dbReference>
<comment type="similarity">
    <text evidence="5">Belongs to the Orn/Lys/Arg decarboxylase class-II family. LysA subfamily.</text>
</comment>
<sequence length="424" mass="44563">MDHFLYRDGVMHAEDVALTEIAETVGTPVYVYSTATIERHFRVFREALAALDDPLIAYAVKANPNAAVLATLARAGAGADVVSGGELKRALAAGIAPGKIVFSGVGKTADEMALALNAGIGQFNLESEEEAETLSEVAASLGLTARVAFRINPDVDAGTHAKISTGRSENKFGIPHDIARAAYARAAARPGIVVQGVAVHIGSQLTDLAPLERAFTRIGTLIAALRGDGHALATADLGGGLGIPYDPARPLPPSPADYGAMVARITADWGLRLIFEPGRLIVGNAGVLLTRVIRVKPGSASPFVIVDAAMNDLMRPALYDAWHDIRAVVPRGERFDANVVGPVCETGDTFAMERPMDRVAASDLVAFMTAGAYGATMASTYNSRALTPEVLVSGGDWAVVRERQPVEALIAADNLPHWLVEESA</sequence>
<evidence type="ECO:0000256" key="4">
    <source>
        <dbReference type="ARBA" id="ARBA00023239"/>
    </source>
</evidence>
<evidence type="ECO:0000256" key="6">
    <source>
        <dbReference type="NCBIfam" id="TIGR01048"/>
    </source>
</evidence>
<protein>
    <recommendedName>
        <fullName evidence="5 6">Diaminopimelate decarboxylase</fullName>
        <shortName evidence="5">DAP decarboxylase</shortName>
        <shortName evidence="5">DAPDC</shortName>
        <ecNumber evidence="5 6">4.1.1.20</ecNumber>
    </recommendedName>
</protein>
<name>A0ABS6BF21_9SPHN</name>
<evidence type="ECO:0000313" key="9">
    <source>
        <dbReference type="EMBL" id="MBU3076904.1"/>
    </source>
</evidence>
<comment type="function">
    <text evidence="5">Specifically catalyzes the decarboxylation of meso-diaminopimelate (meso-DAP) to L-lysine.</text>
</comment>
<reference evidence="9 10" key="1">
    <citation type="submission" date="2021-06" db="EMBL/GenBank/DDBJ databases">
        <title>Sphingomonas sp. XMGL2, whole genome shotgun sequencing project.</title>
        <authorList>
            <person name="Zhao G."/>
            <person name="Shen L."/>
        </authorList>
    </citation>
    <scope>NUCLEOTIDE SEQUENCE [LARGE SCALE GENOMIC DNA]</scope>
    <source>
        <strain evidence="9 10">XMGL2</strain>
    </source>
</reference>
<feature type="binding site" evidence="5">
    <location>
        <position position="315"/>
    </location>
    <ligand>
        <name>substrate</name>
    </ligand>
</feature>
<dbReference type="GO" id="GO:0008836">
    <property type="term" value="F:diaminopimelate decarboxylase activity"/>
    <property type="evidence" value="ECO:0007669"/>
    <property type="project" value="UniProtKB-EC"/>
</dbReference>
<comment type="caution">
    <text evidence="9">The sequence shown here is derived from an EMBL/GenBank/DDBJ whole genome shotgun (WGS) entry which is preliminary data.</text>
</comment>
<keyword evidence="5" id="KW-0028">Amino-acid biosynthesis</keyword>
<dbReference type="NCBIfam" id="TIGR01048">
    <property type="entry name" value="lysA"/>
    <property type="match status" value="1"/>
</dbReference>
<dbReference type="HAMAP" id="MF_02120">
    <property type="entry name" value="LysA"/>
    <property type="match status" value="1"/>
</dbReference>
<keyword evidence="2 5" id="KW-0210">Decarboxylase</keyword>
<evidence type="ECO:0000256" key="3">
    <source>
        <dbReference type="ARBA" id="ARBA00022898"/>
    </source>
</evidence>
<feature type="binding site" evidence="5">
    <location>
        <position position="373"/>
    </location>
    <ligand>
        <name>substrate</name>
    </ligand>
</feature>
<dbReference type="PANTHER" id="PTHR43727:SF2">
    <property type="entry name" value="GROUP IV DECARBOXYLASE"/>
    <property type="match status" value="1"/>
</dbReference>
<dbReference type="PROSITE" id="PS00878">
    <property type="entry name" value="ODR_DC_2_1"/>
    <property type="match status" value="1"/>
</dbReference>
<evidence type="ECO:0000256" key="2">
    <source>
        <dbReference type="ARBA" id="ARBA00022793"/>
    </source>
</evidence>
<evidence type="ECO:0000259" key="8">
    <source>
        <dbReference type="Pfam" id="PF02784"/>
    </source>
</evidence>
<comment type="subunit">
    <text evidence="5">Homodimer.</text>
</comment>
<feature type="binding site" evidence="5">
    <location>
        <begin position="276"/>
        <end position="279"/>
    </location>
    <ligand>
        <name>pyridoxal 5'-phosphate</name>
        <dbReference type="ChEBI" id="CHEBI:597326"/>
    </ligand>
</feature>
<dbReference type="InterPro" id="IPR022644">
    <property type="entry name" value="De-COase2_N"/>
</dbReference>
<feature type="binding site" evidence="5">
    <location>
        <position position="279"/>
    </location>
    <ligand>
        <name>substrate</name>
    </ligand>
</feature>
<dbReference type="EMBL" id="JAHKRT010000002">
    <property type="protein sequence ID" value="MBU3076904.1"/>
    <property type="molecule type" value="Genomic_DNA"/>
</dbReference>
<organism evidence="9 10">
    <name type="scientific">Sphingomonas quercus</name>
    <dbReference type="NCBI Taxonomy" id="2842451"/>
    <lineage>
        <taxon>Bacteria</taxon>
        <taxon>Pseudomonadati</taxon>
        <taxon>Pseudomonadota</taxon>
        <taxon>Alphaproteobacteria</taxon>
        <taxon>Sphingomonadales</taxon>
        <taxon>Sphingomonadaceae</taxon>
        <taxon>Sphingomonas</taxon>
    </lineage>
</organism>
<feature type="domain" description="Orn/DAP/Arg decarboxylase 2 C-terminal" evidence="7">
    <location>
        <begin position="30"/>
        <end position="371"/>
    </location>
</feature>
<keyword evidence="3 5" id="KW-0663">Pyridoxal phosphate</keyword>
<comment type="pathway">
    <text evidence="5">Amino-acid biosynthesis; L-lysine biosynthesis via DAP pathway; L-lysine from DL-2,6-diaminopimelate: step 1/1.</text>
</comment>
<comment type="catalytic activity">
    <reaction evidence="5">
        <text>meso-2,6-diaminopimelate + H(+) = L-lysine + CO2</text>
        <dbReference type="Rhea" id="RHEA:15101"/>
        <dbReference type="ChEBI" id="CHEBI:15378"/>
        <dbReference type="ChEBI" id="CHEBI:16526"/>
        <dbReference type="ChEBI" id="CHEBI:32551"/>
        <dbReference type="ChEBI" id="CHEBI:57791"/>
        <dbReference type="EC" id="4.1.1.20"/>
    </reaction>
</comment>
<keyword evidence="4 5" id="KW-0456">Lyase</keyword>
<gene>
    <name evidence="5 9" type="primary">lysA</name>
    <name evidence="9" type="ORF">KOF26_03410</name>
</gene>
<dbReference type="Pfam" id="PF00278">
    <property type="entry name" value="Orn_DAP_Arg_deC"/>
    <property type="match status" value="1"/>
</dbReference>
<keyword evidence="5" id="KW-0457">Lysine biosynthesis</keyword>
<evidence type="ECO:0000256" key="1">
    <source>
        <dbReference type="ARBA" id="ARBA00001933"/>
    </source>
</evidence>
<dbReference type="InterPro" id="IPR002986">
    <property type="entry name" value="DAP_deCOOHase_LysA"/>
</dbReference>
<evidence type="ECO:0000259" key="7">
    <source>
        <dbReference type="Pfam" id="PF00278"/>
    </source>
</evidence>
<dbReference type="Proteomes" id="UP000776276">
    <property type="component" value="Unassembled WGS sequence"/>
</dbReference>
<dbReference type="Pfam" id="PF02784">
    <property type="entry name" value="Orn_Arg_deC_N"/>
    <property type="match status" value="1"/>
</dbReference>
<evidence type="ECO:0000256" key="5">
    <source>
        <dbReference type="HAMAP-Rule" id="MF_02120"/>
    </source>
</evidence>
<dbReference type="PANTHER" id="PTHR43727">
    <property type="entry name" value="DIAMINOPIMELATE DECARBOXYLASE"/>
    <property type="match status" value="1"/>
</dbReference>
<accession>A0ABS6BF21</accession>
<evidence type="ECO:0000313" key="10">
    <source>
        <dbReference type="Proteomes" id="UP000776276"/>
    </source>
</evidence>
<feature type="binding site" evidence="5">
    <location>
        <position position="319"/>
    </location>
    <ligand>
        <name>substrate</name>
    </ligand>
</feature>
<dbReference type="EC" id="4.1.1.20" evidence="5 6"/>
<feature type="modified residue" description="N6-(pyridoxal phosphate)lysine" evidence="5">
    <location>
        <position position="61"/>
    </location>
</feature>
<dbReference type="InterPro" id="IPR022643">
    <property type="entry name" value="De-COase2_C"/>
</dbReference>
<dbReference type="InterPro" id="IPR022653">
    <property type="entry name" value="De-COase2_pyr-phos_BS"/>
</dbReference>
<feature type="binding site" evidence="5">
    <location>
        <position position="345"/>
    </location>
    <ligand>
        <name>substrate</name>
    </ligand>
</feature>
<feature type="binding site" evidence="5">
    <location>
        <position position="373"/>
    </location>
    <ligand>
        <name>pyridoxal 5'-phosphate</name>
        <dbReference type="ChEBI" id="CHEBI:597326"/>
    </ligand>
</feature>
<keyword evidence="10" id="KW-1185">Reference proteome</keyword>
<comment type="cofactor">
    <cofactor evidence="1 5">
        <name>pyridoxal 5'-phosphate</name>
        <dbReference type="ChEBI" id="CHEBI:597326"/>
    </cofactor>
</comment>
<feature type="domain" description="Orn/DAP/Arg decarboxylase 2 N-terminal" evidence="8">
    <location>
        <begin position="35"/>
        <end position="282"/>
    </location>
</feature>
<dbReference type="RefSeq" id="WP_216320172.1">
    <property type="nucleotide sequence ID" value="NZ_JAHKRT010000002.1"/>
</dbReference>
<feature type="binding site" evidence="5">
    <location>
        <position position="240"/>
    </location>
    <ligand>
        <name>pyridoxal 5'-phosphate</name>
        <dbReference type="ChEBI" id="CHEBI:597326"/>
    </ligand>
</feature>